<keyword evidence="10" id="KW-0677">Repeat</keyword>
<comment type="pathway">
    <text evidence="2 10">Amino-acid biosynthesis; L-methionine biosynthesis via de novo pathway; L-methionine from L-homocysteine (MetE route): step 1/1.</text>
</comment>
<dbReference type="EMBL" id="JBBKTX010000002">
    <property type="protein sequence ID" value="MFK4751200.1"/>
    <property type="molecule type" value="Genomic_DNA"/>
</dbReference>
<dbReference type="InterPro" id="IPR013215">
    <property type="entry name" value="Cbl-indep_Met_Synth_N"/>
</dbReference>
<dbReference type="SUPFAM" id="SSF51726">
    <property type="entry name" value="UROD/MetE-like"/>
    <property type="match status" value="2"/>
</dbReference>
<evidence type="ECO:0000313" key="14">
    <source>
        <dbReference type="Proteomes" id="UP001620597"/>
    </source>
</evidence>
<name>A0ABW8NE47_9GAMM</name>
<comment type="caution">
    <text evidence="10">Lacks conserved residue(s) required for the propagation of feature annotation.</text>
</comment>
<feature type="binding site" evidence="10">
    <location>
        <position position="732"/>
    </location>
    <ligand>
        <name>Zn(2+)</name>
        <dbReference type="ChEBI" id="CHEBI:29105"/>
        <note>catalytic</note>
    </ligand>
</feature>
<keyword evidence="4 10" id="KW-0489">Methyltransferase</keyword>
<evidence type="ECO:0000256" key="2">
    <source>
        <dbReference type="ARBA" id="ARBA00004681"/>
    </source>
</evidence>
<dbReference type="Pfam" id="PF08267">
    <property type="entry name" value="Meth_synt_1"/>
    <property type="match status" value="1"/>
</dbReference>
<dbReference type="RefSeq" id="WP_416204704.1">
    <property type="nucleotide sequence ID" value="NZ_JBBKTX010000002.1"/>
</dbReference>
<proteinExistence type="inferred from homology"/>
<comment type="function">
    <text evidence="1 10">Catalyzes the transfer of a methyl group from 5-methyltetrahydrofolate to homocysteine resulting in methionine formation.</text>
</comment>
<evidence type="ECO:0000256" key="6">
    <source>
        <dbReference type="ARBA" id="ARBA00022679"/>
    </source>
</evidence>
<comment type="cofactor">
    <cofactor evidence="10">
        <name>Zn(2+)</name>
        <dbReference type="ChEBI" id="CHEBI:29105"/>
    </cofactor>
    <text evidence="10">Binds 1 zinc ion per subunit.</text>
</comment>
<feature type="binding site" evidence="10">
    <location>
        <position position="490"/>
    </location>
    <ligand>
        <name>L-methionine</name>
        <dbReference type="ChEBI" id="CHEBI:57844"/>
    </ligand>
</feature>
<comment type="similarity">
    <text evidence="3 10">Belongs to the vitamin-B12 independent methionine synthase family.</text>
</comment>
<feature type="binding site" evidence="10">
    <location>
        <position position="605"/>
    </location>
    <ligand>
        <name>L-homocysteine</name>
        <dbReference type="ChEBI" id="CHEBI:58199"/>
    </ligand>
</feature>
<dbReference type="Pfam" id="PF01717">
    <property type="entry name" value="Meth_synt_2"/>
    <property type="match status" value="1"/>
</dbReference>
<evidence type="ECO:0000256" key="7">
    <source>
        <dbReference type="ARBA" id="ARBA00022723"/>
    </source>
</evidence>
<accession>A0ABW8NE47</accession>
<evidence type="ECO:0000313" key="13">
    <source>
        <dbReference type="EMBL" id="MFK4751200.1"/>
    </source>
</evidence>
<evidence type="ECO:0000259" key="12">
    <source>
        <dbReference type="Pfam" id="PF08267"/>
    </source>
</evidence>
<evidence type="ECO:0000259" key="11">
    <source>
        <dbReference type="Pfam" id="PF01717"/>
    </source>
</evidence>
<feature type="binding site" evidence="10">
    <location>
        <position position="490"/>
    </location>
    <ligand>
        <name>L-homocysteine</name>
        <dbReference type="ChEBI" id="CHEBI:58199"/>
    </ligand>
</feature>
<keyword evidence="8 10" id="KW-0862">Zinc</keyword>
<dbReference type="InterPro" id="IPR006276">
    <property type="entry name" value="Cobalamin-indep_Met_synthase"/>
</dbReference>
<organism evidence="13 14">
    <name type="scientific">Oceanobacter antarcticus</name>
    <dbReference type="NCBI Taxonomy" id="3133425"/>
    <lineage>
        <taxon>Bacteria</taxon>
        <taxon>Pseudomonadati</taxon>
        <taxon>Pseudomonadota</taxon>
        <taxon>Gammaproteobacteria</taxon>
        <taxon>Oceanospirillales</taxon>
        <taxon>Oceanospirillaceae</taxon>
        <taxon>Oceanobacter</taxon>
    </lineage>
</organism>
<evidence type="ECO:0000256" key="4">
    <source>
        <dbReference type="ARBA" id="ARBA00022603"/>
    </source>
</evidence>
<dbReference type="PIRSF" id="PIRSF000382">
    <property type="entry name" value="MeTrfase_B12_ind"/>
    <property type="match status" value="1"/>
</dbReference>
<dbReference type="CDD" id="cd03311">
    <property type="entry name" value="CIMS_C_terminal_like"/>
    <property type="match status" value="1"/>
</dbReference>
<evidence type="ECO:0000256" key="8">
    <source>
        <dbReference type="ARBA" id="ARBA00022833"/>
    </source>
</evidence>
<feature type="binding site" evidence="10">
    <location>
        <position position="611"/>
    </location>
    <ligand>
        <name>5-methyltetrahydropteroyltri-L-glutamate</name>
        <dbReference type="ChEBI" id="CHEBI:58207"/>
    </ligand>
</feature>
<reference evidence="13 14" key="1">
    <citation type="submission" date="2024-03" db="EMBL/GenBank/DDBJ databases">
        <title>High-quality draft genome sequence of Oceanobacter sp. wDCs-4.</title>
        <authorList>
            <person name="Dong C."/>
        </authorList>
    </citation>
    <scope>NUCLEOTIDE SEQUENCE [LARGE SCALE GENOMIC DNA]</scope>
    <source>
        <strain evidence="14">wDCs-4</strain>
    </source>
</reference>
<feature type="binding site" evidence="10">
    <location>
        <position position="649"/>
    </location>
    <ligand>
        <name>Zn(2+)</name>
        <dbReference type="ChEBI" id="CHEBI:29105"/>
        <note>catalytic</note>
    </ligand>
</feature>
<evidence type="ECO:0000256" key="3">
    <source>
        <dbReference type="ARBA" id="ARBA00009553"/>
    </source>
</evidence>
<dbReference type="NCBIfam" id="NF003556">
    <property type="entry name" value="PRK05222.1"/>
    <property type="match status" value="1"/>
</dbReference>
<dbReference type="Proteomes" id="UP001620597">
    <property type="component" value="Unassembled WGS sequence"/>
</dbReference>
<dbReference type="GO" id="GO:0032259">
    <property type="term" value="P:methylation"/>
    <property type="evidence" value="ECO:0007669"/>
    <property type="project" value="UniProtKB-KW"/>
</dbReference>
<feature type="binding site" evidence="10">
    <location>
        <position position="605"/>
    </location>
    <ligand>
        <name>L-methionine</name>
        <dbReference type="ChEBI" id="CHEBI:57844"/>
    </ligand>
</feature>
<keyword evidence="6 10" id="KW-0808">Transferase</keyword>
<dbReference type="HAMAP" id="MF_00172">
    <property type="entry name" value="Meth_synth"/>
    <property type="match status" value="1"/>
</dbReference>
<dbReference type="NCBIfam" id="TIGR01371">
    <property type="entry name" value="met_syn_B12ind"/>
    <property type="match status" value="1"/>
</dbReference>
<dbReference type="GO" id="GO:0003871">
    <property type="term" value="F:5-methyltetrahydropteroyltriglutamate-homocysteine S-methyltransferase activity"/>
    <property type="evidence" value="ECO:0007669"/>
    <property type="project" value="UniProtKB-EC"/>
</dbReference>
<keyword evidence="7 10" id="KW-0479">Metal-binding</keyword>
<feature type="binding site" evidence="10">
    <location>
        <position position="647"/>
    </location>
    <ligand>
        <name>Zn(2+)</name>
        <dbReference type="ChEBI" id="CHEBI:29105"/>
        <note>catalytic</note>
    </ligand>
</feature>
<dbReference type="CDD" id="cd03312">
    <property type="entry name" value="CIMS_N_terminal_like"/>
    <property type="match status" value="1"/>
</dbReference>
<feature type="binding site" evidence="10">
    <location>
        <position position="114"/>
    </location>
    <ligand>
        <name>5-methyltetrahydropteroyltri-L-glutamate</name>
        <dbReference type="ChEBI" id="CHEBI:58207"/>
    </ligand>
</feature>
<keyword evidence="9 10" id="KW-0486">Methionine biosynthesis</keyword>
<feature type="binding site" evidence="10">
    <location>
        <begin position="521"/>
        <end position="522"/>
    </location>
    <ligand>
        <name>5-methyltetrahydropteroyltri-L-glutamate</name>
        <dbReference type="ChEBI" id="CHEBI:58207"/>
    </ligand>
</feature>
<comment type="catalytic activity">
    <reaction evidence="10">
        <text>5-methyltetrahydropteroyltri-L-glutamate + L-homocysteine = tetrahydropteroyltri-L-glutamate + L-methionine</text>
        <dbReference type="Rhea" id="RHEA:21196"/>
        <dbReference type="ChEBI" id="CHEBI:57844"/>
        <dbReference type="ChEBI" id="CHEBI:58140"/>
        <dbReference type="ChEBI" id="CHEBI:58199"/>
        <dbReference type="ChEBI" id="CHEBI:58207"/>
        <dbReference type="EC" id="2.1.1.14"/>
    </reaction>
</comment>
<sequence length="799" mass="88894">MTKFHIPGFPRIGEQRQLKRGLEGYWAGDVSQPELLSIATRIRESNWQRQLAAGVDWLTVGDFALYDHVLNTSVLLGHLPERVKTTDNRIDQMFLTARGRAPSGTPCHAAEMTKWFDTNYHYLVPECRADDTFQLQPEWLLDEIRAAQALTDQVKPVILGPMTYLFLAKSAEGVDRLSLLPRLLPIYSELFCLLKEQGIDWVQLDEPVLALDLPDDWQQAFEPAYHSLRFGGLNILLASYFGSLERNQSVALALPVQGLHIDQVAGTDDLGALVDKLGPYKVLSVGAISGRNIWRTDLDACYRLLKPVAEQLGDRLWVSTSCSLLHVPYDVDNEAATDGRMTPAVLPWLAFAQQKLEEGSLLRDGLNTAATLNCQAWQQQADCITDRHESLMVHKPAVKLVAQTAASQQWQRSLPYEQRAECQQARWQLPLLPTTTIGSFPQTAEIRQLRQRFRQGDINPSVYHQGLLTEIEHCIRVQEDIGLDVLVHGEAERNDMVEYFGELLEGIAVSSHGWVQSYGSRCVKPPLIFGDIERLQPMTVEWSRYAASLSERPVKGMLTGPVTLLKWAFVRDDQPWSQTAYQLAAALRVEIAELEAAGIGMIQVDEPALREALPLKQAARADYLAWAVNSFRYATTAVAAETQIHTHMCYADFDDILPAIEAMDADVITLETARSASKLLDGLASRPYHNGIGPGVYDIHSPNVPDTEAMASILRAAAAVVPLRNLWVNPDCGLKTRRWEEVKPALKAMVQVAQTLRAQGLDTISHAGLGGEAASRQVHESLIGHTEDDPCPSHARCVP</sequence>
<dbReference type="InterPro" id="IPR038071">
    <property type="entry name" value="UROD/MetE-like_sf"/>
</dbReference>
<dbReference type="EC" id="2.1.1.14" evidence="10"/>
<feature type="binding site" evidence="10">
    <location>
        <begin position="437"/>
        <end position="439"/>
    </location>
    <ligand>
        <name>L-methionine</name>
        <dbReference type="ChEBI" id="CHEBI:57844"/>
    </ligand>
</feature>
<feature type="domain" description="Cobalamin-independent methionine synthase MetE C-terminal/archaeal" evidence="11">
    <location>
        <begin position="432"/>
        <end position="754"/>
    </location>
</feature>
<feature type="binding site" evidence="10">
    <location>
        <position position="671"/>
    </location>
    <ligand>
        <name>Zn(2+)</name>
        <dbReference type="ChEBI" id="CHEBI:29105"/>
        <note>catalytic</note>
    </ligand>
</feature>
<evidence type="ECO:0000256" key="5">
    <source>
        <dbReference type="ARBA" id="ARBA00022605"/>
    </source>
</evidence>
<keyword evidence="5 10" id="KW-0028">Amino-acid biosynthesis</keyword>
<evidence type="ECO:0000256" key="1">
    <source>
        <dbReference type="ARBA" id="ARBA00002777"/>
    </source>
</evidence>
<feature type="binding site" evidence="10">
    <location>
        <begin position="437"/>
        <end position="439"/>
    </location>
    <ligand>
        <name>L-homocysteine</name>
        <dbReference type="ChEBI" id="CHEBI:58199"/>
    </ligand>
</feature>
<protein>
    <recommendedName>
        <fullName evidence="10">5-methyltetrahydropteroyltriglutamate--homocysteine methyltransferase</fullName>
        <ecNumber evidence="10">2.1.1.14</ecNumber>
    </recommendedName>
    <alternativeName>
        <fullName evidence="10">Cobalamin-independent methionine synthase</fullName>
    </alternativeName>
    <alternativeName>
        <fullName evidence="10">Methionine synthase, vitamin-B12 independent isozyme</fullName>
    </alternativeName>
</protein>
<dbReference type="InterPro" id="IPR002629">
    <property type="entry name" value="Met_Synth_C/arc"/>
</dbReference>
<keyword evidence="14" id="KW-1185">Reference proteome</keyword>
<evidence type="ECO:0000256" key="10">
    <source>
        <dbReference type="HAMAP-Rule" id="MF_00172"/>
    </source>
</evidence>
<feature type="active site" description="Proton donor" evidence="10">
    <location>
        <position position="700"/>
    </location>
</feature>
<dbReference type="PANTHER" id="PTHR30519">
    <property type="entry name" value="5-METHYLTETRAHYDROPTEROYLTRIGLUTAMATE--HOMOCYSTEINE METHYLTRANSFERASE"/>
    <property type="match status" value="1"/>
</dbReference>
<dbReference type="Gene3D" id="3.20.20.210">
    <property type="match status" value="2"/>
</dbReference>
<gene>
    <name evidence="10 13" type="primary">metE</name>
    <name evidence="13" type="ORF">WG929_02155</name>
</gene>
<comment type="caution">
    <text evidence="13">The sequence shown here is derived from an EMBL/GenBank/DDBJ whole genome shotgun (WGS) entry which is preliminary data.</text>
</comment>
<feature type="binding site" evidence="10">
    <location>
        <position position="567"/>
    </location>
    <ligand>
        <name>5-methyltetrahydropteroyltri-L-glutamate</name>
        <dbReference type="ChEBI" id="CHEBI:58207"/>
    </ligand>
</feature>
<feature type="domain" description="Cobalamin-independent methionine synthase MetE N-terminal" evidence="12">
    <location>
        <begin position="5"/>
        <end position="311"/>
    </location>
</feature>
<evidence type="ECO:0000256" key="9">
    <source>
        <dbReference type="ARBA" id="ARBA00023167"/>
    </source>
</evidence>